<proteinExistence type="predicted"/>
<organism evidence="1">
    <name type="scientific">Deinococcus sp. VB142</name>
    <dbReference type="NCBI Taxonomy" id="3112952"/>
    <lineage>
        <taxon>Bacteria</taxon>
        <taxon>Thermotogati</taxon>
        <taxon>Deinococcota</taxon>
        <taxon>Deinococci</taxon>
        <taxon>Deinococcales</taxon>
        <taxon>Deinococcaceae</taxon>
        <taxon>Deinococcus</taxon>
    </lineage>
</organism>
<protein>
    <submittedName>
        <fullName evidence="1">Uncharacterized protein</fullName>
    </submittedName>
</protein>
<gene>
    <name evidence="1" type="ORF">WDJ50_18580</name>
</gene>
<keyword evidence="1" id="KW-0614">Plasmid</keyword>
<dbReference type="EMBL" id="CP149785">
    <property type="protein sequence ID" value="WYF46771.1"/>
    <property type="molecule type" value="Genomic_DNA"/>
</dbReference>
<evidence type="ECO:0000313" key="1">
    <source>
        <dbReference type="EMBL" id="WYF46771.1"/>
    </source>
</evidence>
<accession>A0AAU6Q7Z3</accession>
<reference evidence="1" key="1">
    <citation type="submission" date="2024-03" db="EMBL/GenBank/DDBJ databases">
        <title>Deinococcus weizhi sp. nov., isolated from human skin.</title>
        <authorList>
            <person name="Wei Z."/>
            <person name="Tian F."/>
            <person name="Yang C."/>
            <person name="Xin L.T."/>
            <person name="Wen Z.J."/>
            <person name="Lan K.C."/>
            <person name="Yu L."/>
            <person name="Zhe W."/>
            <person name="Dan F.D."/>
            <person name="Jun W."/>
            <person name="Rui Z."/>
            <person name="Yong X.J."/>
            <person name="Ting Y."/>
            <person name="Wei X."/>
            <person name="Xu Z.G."/>
            <person name="Xin Z."/>
            <person name="Dong F.G."/>
            <person name="Ni X.M."/>
            <person name="Zheng M.G."/>
            <person name="Chun Y."/>
            <person name="Qian W.X."/>
        </authorList>
    </citation>
    <scope>NUCLEOTIDE SEQUENCE</scope>
    <source>
        <strain evidence="1">VB142</strain>
        <plasmid evidence="1">p2</plasmid>
    </source>
</reference>
<dbReference type="RefSeq" id="WP_339098283.1">
    <property type="nucleotide sequence ID" value="NZ_CP149785.1"/>
</dbReference>
<sequence>MFDHLLRELYPRPLQIGPRAQRTVRLSALLLASTLDLWWGAGGSYIRHQAHLPVLTTWGGAHVQD</sequence>
<name>A0AAU6Q7Z3_9DEIO</name>
<geneLocation type="plasmid" evidence="1">
    <name>p2</name>
</geneLocation>
<dbReference type="AlphaFoldDB" id="A0AAU6Q7Z3"/>